<keyword evidence="3" id="KW-1185">Reference proteome</keyword>
<dbReference type="SUPFAM" id="SSF55961">
    <property type="entry name" value="Bet v1-like"/>
    <property type="match status" value="1"/>
</dbReference>
<dbReference type="Proteomes" id="UP000294656">
    <property type="component" value="Unassembled WGS sequence"/>
</dbReference>
<evidence type="ECO:0000313" key="3">
    <source>
        <dbReference type="Proteomes" id="UP000294656"/>
    </source>
</evidence>
<organism evidence="2 3">
    <name type="scientific">Marinomonas balearica</name>
    <dbReference type="NCBI Taxonomy" id="491947"/>
    <lineage>
        <taxon>Bacteria</taxon>
        <taxon>Pseudomonadati</taxon>
        <taxon>Pseudomonadota</taxon>
        <taxon>Gammaproteobacteria</taxon>
        <taxon>Oceanospirillales</taxon>
        <taxon>Oceanospirillaceae</taxon>
        <taxon>Marinomonas</taxon>
    </lineage>
</organism>
<reference evidence="2 3" key="1">
    <citation type="submission" date="2019-03" db="EMBL/GenBank/DDBJ databases">
        <title>Genomic Encyclopedia of Type Strains, Phase III (KMG-III): the genomes of soil and plant-associated and newly described type strains.</title>
        <authorList>
            <person name="Whitman W."/>
        </authorList>
    </citation>
    <scope>NUCLEOTIDE SEQUENCE [LARGE SCALE GENOMIC DNA]</scope>
    <source>
        <strain evidence="2 3">CECT 7378</strain>
    </source>
</reference>
<dbReference type="InterPro" id="IPR051213">
    <property type="entry name" value="START_lipid_transfer"/>
</dbReference>
<gene>
    <name evidence="2" type="ORF">DFP79_3562</name>
</gene>
<dbReference type="InterPro" id="IPR002913">
    <property type="entry name" value="START_lipid-bd_dom"/>
</dbReference>
<dbReference type="Gene3D" id="3.30.530.20">
    <property type="match status" value="1"/>
</dbReference>
<dbReference type="Pfam" id="PF01852">
    <property type="entry name" value="START"/>
    <property type="match status" value="1"/>
</dbReference>
<evidence type="ECO:0000313" key="2">
    <source>
        <dbReference type="EMBL" id="TDO95321.1"/>
    </source>
</evidence>
<dbReference type="PANTHER" id="PTHR19308">
    <property type="entry name" value="PHOSPHATIDYLCHOLINE TRANSFER PROTEIN"/>
    <property type="match status" value="1"/>
</dbReference>
<dbReference type="GO" id="GO:0005737">
    <property type="term" value="C:cytoplasm"/>
    <property type="evidence" value="ECO:0007669"/>
    <property type="project" value="UniProtKB-ARBA"/>
</dbReference>
<sequence>MLLFTASAYSQEWKLYSKSTSVAVYSRLTEVGLEVKAIATVRSKPDALLKLLEDTDAASQWIANCKAVVVKARPSIKERLVHSYYNAPWPVRDRDMVTYSYVVSDGDGKGYRIEVTDVGQDFPQDPAYVRMEQVSGMWRIKTISDQRVQISYQGRGSAAGAIPKWLSNKLLLESTAETFENLTKMIVKMKYQKG</sequence>
<dbReference type="AlphaFoldDB" id="A0A4R6M253"/>
<dbReference type="GO" id="GO:0008289">
    <property type="term" value="F:lipid binding"/>
    <property type="evidence" value="ECO:0007669"/>
    <property type="project" value="InterPro"/>
</dbReference>
<dbReference type="InterPro" id="IPR028347">
    <property type="entry name" value="START_dom_prot"/>
</dbReference>
<name>A0A4R6M253_9GAMM</name>
<dbReference type="EMBL" id="SNXC01000017">
    <property type="protein sequence ID" value="TDO95321.1"/>
    <property type="molecule type" value="Genomic_DNA"/>
</dbReference>
<dbReference type="PIRSF" id="PIRSF039033">
    <property type="entry name" value="START_dom"/>
    <property type="match status" value="1"/>
</dbReference>
<dbReference type="InterPro" id="IPR023393">
    <property type="entry name" value="START-like_dom_sf"/>
</dbReference>
<evidence type="ECO:0000259" key="1">
    <source>
        <dbReference type="PROSITE" id="PS50848"/>
    </source>
</evidence>
<accession>A0A4R6M253</accession>
<protein>
    <submittedName>
        <fullName evidence="2">START domain-containing protein</fullName>
    </submittedName>
</protein>
<comment type="caution">
    <text evidence="2">The sequence shown here is derived from an EMBL/GenBank/DDBJ whole genome shotgun (WGS) entry which is preliminary data.</text>
</comment>
<proteinExistence type="predicted"/>
<dbReference type="PANTHER" id="PTHR19308:SF14">
    <property type="entry name" value="START DOMAIN-CONTAINING PROTEIN"/>
    <property type="match status" value="1"/>
</dbReference>
<feature type="domain" description="START" evidence="1">
    <location>
        <begin position="1"/>
        <end position="191"/>
    </location>
</feature>
<dbReference type="PROSITE" id="PS50848">
    <property type="entry name" value="START"/>
    <property type="match status" value="1"/>
</dbReference>